<comment type="caution">
    <text evidence="3">The sequence shown here is derived from an EMBL/GenBank/DDBJ whole genome shotgun (WGS) entry which is preliminary data.</text>
</comment>
<reference evidence="3" key="1">
    <citation type="submission" date="2024-03" db="EMBL/GenBank/DDBJ databases">
        <title>WGS assembly of Saponaria officinalis var. Norfolk2.</title>
        <authorList>
            <person name="Jenkins J."/>
            <person name="Shu S."/>
            <person name="Grimwood J."/>
            <person name="Barry K."/>
            <person name="Goodstein D."/>
            <person name="Schmutz J."/>
            <person name="Leebens-Mack J."/>
            <person name="Osbourn A."/>
        </authorList>
    </citation>
    <scope>NUCLEOTIDE SEQUENCE [LARGE SCALE GENOMIC DNA]</scope>
    <source>
        <strain evidence="3">JIC</strain>
    </source>
</reference>
<sequence>MGGGKRRPMNRSSSKPRRQSGLFIQGGILSGFDAPNTPSSTPQGKTTNSRSRNSVPEKASSKSSFAYHYPSLLSQDVTRSEVCTTEKNDENGLSGLQPVIMLGSRDSKIVAYEDPSPSVGTSEVKYNYEYSSGFVLGESSHTGLGFADEKDVDPGASELSSGVMDEDESFHRGLGFTEQVEAPAGGVVLSSSTIIQDEDEPCDDFSAHEIEEADAEEGSMDEDVPGLLQEVPDKTPTTKKNSAFLSIGGMKLYTEDISDDESDGGEEDDEQDYSDDGSSSESSQSDDSEDSSDDDSDIDEDIMNDYLDGIGGKSQILKSKWLALQNIDGQQIGDDSDDDSSSDQFGDTLEKLSGFALQEASRGYGAPKQQPKKKPPSKSSKSKGPSVDWSSVDDMTLIKDPRWFSSKNKHAARFPQSWPSQGRKSKNYGRYPGEKKKERKEMIAVKRRERMLRRGVDLEQINTKLKQMVLNNVDIHSFQPMHSRDCSQVQRLAAIYRLKSGCQGFGKKRFVTVSRTQHTSIPSANDEIRLEKLIGASKDDADFSVMETPQRSGSKSARTQGRSSKNLANRQGSSSRNERGSSSRNERRSSGKKPEAYASQPVAFVSSGVMESDTVKADVVESKGDSNKDSIALENSSLAVGSFEVHTKGFGSKMMAKMGFVEGGGLGKDGKGMSQPIEAVQRPKSLGLGMSFDESSSEPVKVAKREPVKAPKRNGGGTARKPATPAVGAFEKHTKGFGSKMMARMGFVEGSGLGRTSQGIVTPLSAVRRPKARGLGAEDKRT</sequence>
<dbReference type="InterPro" id="IPR036867">
    <property type="entry name" value="R3H_dom_sf"/>
</dbReference>
<dbReference type="AlphaFoldDB" id="A0AAW1J517"/>
<name>A0AAW1J517_SAPOF</name>
<dbReference type="PROSITE" id="PS50174">
    <property type="entry name" value="G_PATCH"/>
    <property type="match status" value="2"/>
</dbReference>
<dbReference type="Gene3D" id="3.30.1370.50">
    <property type="entry name" value="R3H-like domain"/>
    <property type="match status" value="1"/>
</dbReference>
<dbReference type="PANTHER" id="PTHR47423:SF2">
    <property type="entry name" value="PROTEIN SQS1"/>
    <property type="match status" value="1"/>
</dbReference>
<feature type="region of interest" description="Disordered" evidence="1">
    <location>
        <begin position="145"/>
        <end position="169"/>
    </location>
</feature>
<feature type="compositionally biased region" description="Polar residues" evidence="1">
    <location>
        <begin position="547"/>
        <end position="571"/>
    </location>
</feature>
<feature type="compositionally biased region" description="Acidic residues" evidence="1">
    <location>
        <begin position="256"/>
        <end position="275"/>
    </location>
</feature>
<feature type="region of interest" description="Disordered" evidence="1">
    <location>
        <begin position="410"/>
        <end position="440"/>
    </location>
</feature>
<feature type="compositionally biased region" description="Polar residues" evidence="1">
    <location>
        <begin position="36"/>
        <end position="54"/>
    </location>
</feature>
<feature type="region of interest" description="Disordered" evidence="1">
    <location>
        <begin position="541"/>
        <end position="599"/>
    </location>
</feature>
<feature type="domain" description="G-patch" evidence="2">
    <location>
        <begin position="734"/>
        <end position="780"/>
    </location>
</feature>
<dbReference type="PANTHER" id="PTHR47423">
    <property type="entry name" value="G-PATCH DOMAIN CONTAINING PROTEIN"/>
    <property type="match status" value="1"/>
</dbReference>
<dbReference type="InterPro" id="IPR000467">
    <property type="entry name" value="G_patch_dom"/>
</dbReference>
<dbReference type="Proteomes" id="UP001443914">
    <property type="component" value="Unassembled WGS sequence"/>
</dbReference>
<gene>
    <name evidence="3" type="ORF">RND81_08G070700</name>
</gene>
<protein>
    <recommendedName>
        <fullName evidence="2">G-patch domain-containing protein</fullName>
    </recommendedName>
</protein>
<feature type="region of interest" description="Disordered" evidence="1">
    <location>
        <begin position="330"/>
        <end position="391"/>
    </location>
</feature>
<accession>A0AAW1J517</accession>
<evidence type="ECO:0000313" key="3">
    <source>
        <dbReference type="EMBL" id="KAK9697933.1"/>
    </source>
</evidence>
<evidence type="ECO:0000313" key="4">
    <source>
        <dbReference type="Proteomes" id="UP001443914"/>
    </source>
</evidence>
<feature type="domain" description="G-patch" evidence="2">
    <location>
        <begin position="647"/>
        <end position="693"/>
    </location>
</feature>
<dbReference type="InterPro" id="IPR034082">
    <property type="entry name" value="R3H_G-patch"/>
</dbReference>
<dbReference type="CDD" id="cd02646">
    <property type="entry name" value="R3H_G-patch"/>
    <property type="match status" value="1"/>
</dbReference>
<dbReference type="EMBL" id="JBDFQZ010000008">
    <property type="protein sequence ID" value="KAK9697933.1"/>
    <property type="molecule type" value="Genomic_DNA"/>
</dbReference>
<keyword evidence="4" id="KW-1185">Reference proteome</keyword>
<dbReference type="Pfam" id="PF01585">
    <property type="entry name" value="G-patch"/>
    <property type="match status" value="2"/>
</dbReference>
<feature type="compositionally biased region" description="Acidic residues" evidence="1">
    <location>
        <begin position="211"/>
        <end position="224"/>
    </location>
</feature>
<feature type="region of interest" description="Disordered" evidence="1">
    <location>
        <begin position="197"/>
        <end position="309"/>
    </location>
</feature>
<feature type="compositionally biased region" description="Low complexity" evidence="1">
    <location>
        <begin position="377"/>
        <end position="386"/>
    </location>
</feature>
<evidence type="ECO:0000256" key="1">
    <source>
        <dbReference type="SAM" id="MobiDB-lite"/>
    </source>
</evidence>
<feature type="region of interest" description="Disordered" evidence="1">
    <location>
        <begin position="709"/>
        <end position="732"/>
    </location>
</feature>
<feature type="compositionally biased region" description="Acidic residues" evidence="1">
    <location>
        <begin position="284"/>
        <end position="303"/>
    </location>
</feature>
<feature type="compositionally biased region" description="Basic and acidic residues" evidence="1">
    <location>
        <begin position="576"/>
        <end position="595"/>
    </location>
</feature>
<dbReference type="Pfam" id="PF01424">
    <property type="entry name" value="R3H"/>
    <property type="match status" value="1"/>
</dbReference>
<feature type="region of interest" description="Disordered" evidence="1">
    <location>
        <begin position="1"/>
        <end position="63"/>
    </location>
</feature>
<organism evidence="3 4">
    <name type="scientific">Saponaria officinalis</name>
    <name type="common">Common soapwort</name>
    <name type="synonym">Lychnis saponaria</name>
    <dbReference type="NCBI Taxonomy" id="3572"/>
    <lineage>
        <taxon>Eukaryota</taxon>
        <taxon>Viridiplantae</taxon>
        <taxon>Streptophyta</taxon>
        <taxon>Embryophyta</taxon>
        <taxon>Tracheophyta</taxon>
        <taxon>Spermatophyta</taxon>
        <taxon>Magnoliopsida</taxon>
        <taxon>eudicotyledons</taxon>
        <taxon>Gunneridae</taxon>
        <taxon>Pentapetalae</taxon>
        <taxon>Caryophyllales</taxon>
        <taxon>Caryophyllaceae</taxon>
        <taxon>Caryophylleae</taxon>
        <taxon>Saponaria</taxon>
    </lineage>
</organism>
<evidence type="ECO:0000259" key="2">
    <source>
        <dbReference type="PROSITE" id="PS50174"/>
    </source>
</evidence>
<dbReference type="InterPro" id="IPR001374">
    <property type="entry name" value="R3H_dom"/>
</dbReference>
<feature type="compositionally biased region" description="Basic residues" evidence="1">
    <location>
        <begin position="1"/>
        <end position="18"/>
    </location>
</feature>
<proteinExistence type="predicted"/>
<dbReference type="SMART" id="SM00443">
    <property type="entry name" value="G_patch"/>
    <property type="match status" value="2"/>
</dbReference>
<dbReference type="GO" id="GO:0003676">
    <property type="term" value="F:nucleic acid binding"/>
    <property type="evidence" value="ECO:0007669"/>
    <property type="project" value="InterPro"/>
</dbReference>